<protein>
    <submittedName>
        <fullName evidence="1">Uncharacterized protein</fullName>
    </submittedName>
</protein>
<accession>A0A8H6R8Y6</accession>
<gene>
    <name evidence="1" type="ORF">HII31_12655</name>
</gene>
<keyword evidence="2" id="KW-1185">Reference proteome</keyword>
<reference evidence="1" key="1">
    <citation type="submission" date="2020-04" db="EMBL/GenBank/DDBJ databases">
        <title>Draft genome resource of the tomato pathogen Pseudocercospora fuligena.</title>
        <authorList>
            <person name="Zaccaron A."/>
        </authorList>
    </citation>
    <scope>NUCLEOTIDE SEQUENCE</scope>
    <source>
        <strain evidence="1">PF001</strain>
    </source>
</reference>
<comment type="caution">
    <text evidence="1">The sequence shown here is derived from an EMBL/GenBank/DDBJ whole genome shotgun (WGS) entry which is preliminary data.</text>
</comment>
<organism evidence="1 2">
    <name type="scientific">Pseudocercospora fuligena</name>
    <dbReference type="NCBI Taxonomy" id="685502"/>
    <lineage>
        <taxon>Eukaryota</taxon>
        <taxon>Fungi</taxon>
        <taxon>Dikarya</taxon>
        <taxon>Ascomycota</taxon>
        <taxon>Pezizomycotina</taxon>
        <taxon>Dothideomycetes</taxon>
        <taxon>Dothideomycetidae</taxon>
        <taxon>Mycosphaerellales</taxon>
        <taxon>Mycosphaerellaceae</taxon>
        <taxon>Pseudocercospora</taxon>
    </lineage>
</organism>
<dbReference type="Proteomes" id="UP000660729">
    <property type="component" value="Unassembled WGS sequence"/>
</dbReference>
<evidence type="ECO:0000313" key="2">
    <source>
        <dbReference type="Proteomes" id="UP000660729"/>
    </source>
</evidence>
<evidence type="ECO:0000313" key="1">
    <source>
        <dbReference type="EMBL" id="KAF7185992.1"/>
    </source>
</evidence>
<name>A0A8H6R8Y6_9PEZI</name>
<proteinExistence type="predicted"/>
<dbReference type="EMBL" id="JABCIY010000278">
    <property type="protein sequence ID" value="KAF7185992.1"/>
    <property type="molecule type" value="Genomic_DNA"/>
</dbReference>
<sequence length="191" mass="21781">MTLETQLHADSLTSIENHVALEEDAHRLAKFDVIVGKKILVWQLDKSSLNKTFFEWAANYAIAHYPKYYRTPANVTELRRSQALTQSNRFAGNATLSVLEDASGEPFQGPLLVARLPSEVKRRLLEDSILYWEAKMRDGHLRALNDEQLGSRKPQVKYGDENQKALLQSKEAETSAECEVLHQKQESRCHC</sequence>
<dbReference type="AlphaFoldDB" id="A0A8H6R8Y6"/>